<dbReference type="GO" id="GO:0005524">
    <property type="term" value="F:ATP binding"/>
    <property type="evidence" value="ECO:0007669"/>
    <property type="project" value="UniProtKB-KW"/>
</dbReference>
<accession>A0A317DIU4</accession>
<comment type="caution">
    <text evidence="5">The sequence shown here is derived from an EMBL/GenBank/DDBJ whole genome shotgun (WGS) entry which is preliminary data.</text>
</comment>
<dbReference type="PANTHER" id="PTHR42788">
    <property type="entry name" value="TAURINE IMPORT ATP-BINDING PROTEIN-RELATED"/>
    <property type="match status" value="1"/>
</dbReference>
<dbReference type="Proteomes" id="UP000246050">
    <property type="component" value="Unassembled WGS sequence"/>
</dbReference>
<dbReference type="RefSeq" id="WP_109803076.1">
    <property type="nucleotide sequence ID" value="NZ_QGKS01000258.1"/>
</dbReference>
<dbReference type="InterPro" id="IPR050166">
    <property type="entry name" value="ABC_transporter_ATP-bind"/>
</dbReference>
<sequence length="264" mass="28250">MSTVQKSGVAALECQDLRVTLVGAAGAVDILRGVDLAVQPGEFVSILGPSGSGKTTLLRVLGGLQSIAGGEARCNGTAVSGPPDGVVTVFQDYSNSLLPWRSVRRNVALGIESNCSKQECRERVEAALAMVNLQASADEYPWRLSGGMQQRVQIARALAMRPSVLLMDEPFGALDAMTKASLQDQLQRVQEATGTTVVFVTHDVEEAVYLSDRVVVLAGKPASVGLSLDVDLGRPRDQITTKERPDYLQLRHQVYAALGHEVPR</sequence>
<dbReference type="SMART" id="SM00382">
    <property type="entry name" value="AAA"/>
    <property type="match status" value="1"/>
</dbReference>
<dbReference type="CDD" id="cd03293">
    <property type="entry name" value="ABC_NrtD_SsuB_transporters"/>
    <property type="match status" value="1"/>
</dbReference>
<evidence type="ECO:0000256" key="1">
    <source>
        <dbReference type="ARBA" id="ARBA00022448"/>
    </source>
</evidence>
<dbReference type="Pfam" id="PF00005">
    <property type="entry name" value="ABC_tran"/>
    <property type="match status" value="1"/>
</dbReference>
<keyword evidence="1" id="KW-0813">Transport</keyword>
<evidence type="ECO:0000313" key="5">
    <source>
        <dbReference type="EMBL" id="PWR13646.1"/>
    </source>
</evidence>
<dbReference type="InterPro" id="IPR003439">
    <property type="entry name" value="ABC_transporter-like_ATP-bd"/>
</dbReference>
<dbReference type="PROSITE" id="PS00211">
    <property type="entry name" value="ABC_TRANSPORTER_1"/>
    <property type="match status" value="1"/>
</dbReference>
<reference evidence="5 6" key="1">
    <citation type="submission" date="2018-05" db="EMBL/GenBank/DDBJ databases">
        <title>Micromonosporas from Atacama Desert.</title>
        <authorList>
            <person name="Carro L."/>
            <person name="Golinska P."/>
            <person name="Klenk H.-P."/>
            <person name="Goodfellow M."/>
        </authorList>
    </citation>
    <scope>NUCLEOTIDE SEQUENCE [LARGE SCALE GENOMIC DNA]</scope>
    <source>
        <strain evidence="5 6">4G51</strain>
    </source>
</reference>
<dbReference type="InterPro" id="IPR017871">
    <property type="entry name" value="ABC_transporter-like_CS"/>
</dbReference>
<organism evidence="5 6">
    <name type="scientific">Micromonospora sicca</name>
    <dbReference type="NCBI Taxonomy" id="2202420"/>
    <lineage>
        <taxon>Bacteria</taxon>
        <taxon>Bacillati</taxon>
        <taxon>Actinomycetota</taxon>
        <taxon>Actinomycetes</taxon>
        <taxon>Micromonosporales</taxon>
        <taxon>Micromonosporaceae</taxon>
        <taxon>Micromonospora</taxon>
    </lineage>
</organism>
<proteinExistence type="predicted"/>
<evidence type="ECO:0000256" key="2">
    <source>
        <dbReference type="ARBA" id="ARBA00022741"/>
    </source>
</evidence>
<dbReference type="PANTHER" id="PTHR42788:SF13">
    <property type="entry name" value="ALIPHATIC SULFONATES IMPORT ATP-BINDING PROTEIN SSUB"/>
    <property type="match status" value="1"/>
</dbReference>
<evidence type="ECO:0000259" key="4">
    <source>
        <dbReference type="PROSITE" id="PS50893"/>
    </source>
</evidence>
<dbReference type="GO" id="GO:0016887">
    <property type="term" value="F:ATP hydrolysis activity"/>
    <property type="evidence" value="ECO:0007669"/>
    <property type="project" value="InterPro"/>
</dbReference>
<dbReference type="SUPFAM" id="SSF52540">
    <property type="entry name" value="P-loop containing nucleoside triphosphate hydrolases"/>
    <property type="match status" value="1"/>
</dbReference>
<keyword evidence="3" id="KW-0067">ATP-binding</keyword>
<evidence type="ECO:0000256" key="3">
    <source>
        <dbReference type="ARBA" id="ARBA00022840"/>
    </source>
</evidence>
<protein>
    <submittedName>
        <fullName evidence="5">ABC transporter</fullName>
    </submittedName>
</protein>
<dbReference type="InterPro" id="IPR027417">
    <property type="entry name" value="P-loop_NTPase"/>
</dbReference>
<dbReference type="AlphaFoldDB" id="A0A317DIU4"/>
<dbReference type="EMBL" id="QGKS01000258">
    <property type="protein sequence ID" value="PWR13646.1"/>
    <property type="molecule type" value="Genomic_DNA"/>
</dbReference>
<dbReference type="PROSITE" id="PS50893">
    <property type="entry name" value="ABC_TRANSPORTER_2"/>
    <property type="match status" value="1"/>
</dbReference>
<dbReference type="Gene3D" id="3.40.50.300">
    <property type="entry name" value="P-loop containing nucleotide triphosphate hydrolases"/>
    <property type="match status" value="1"/>
</dbReference>
<evidence type="ECO:0000313" key="6">
    <source>
        <dbReference type="Proteomes" id="UP000246050"/>
    </source>
</evidence>
<dbReference type="InterPro" id="IPR003593">
    <property type="entry name" value="AAA+_ATPase"/>
</dbReference>
<gene>
    <name evidence="5" type="ORF">DKT69_20030</name>
</gene>
<name>A0A317DIU4_9ACTN</name>
<dbReference type="OrthoDB" id="3210486at2"/>
<keyword evidence="2" id="KW-0547">Nucleotide-binding</keyword>
<feature type="domain" description="ABC transporter" evidence="4">
    <location>
        <begin position="12"/>
        <end position="244"/>
    </location>
</feature>